<dbReference type="Gene3D" id="3.40.50.300">
    <property type="entry name" value="P-loop containing nucleotide triphosphate hydrolases"/>
    <property type="match status" value="1"/>
</dbReference>
<dbReference type="InterPro" id="IPR036844">
    <property type="entry name" value="Hint_dom_sf"/>
</dbReference>
<dbReference type="InterPro" id="IPR049428">
    <property type="entry name" value="RecA-like_N"/>
</dbReference>
<dbReference type="InterPro" id="IPR020587">
    <property type="entry name" value="RecA_monomer-monomer_interface"/>
</dbReference>
<reference evidence="4" key="1">
    <citation type="journal article" date="2015" name="Nature">
        <title>Complex archaea that bridge the gap between prokaryotes and eukaryotes.</title>
        <authorList>
            <person name="Spang A."/>
            <person name="Saw J.H."/>
            <person name="Jorgensen S.L."/>
            <person name="Zaremba-Niedzwiedzka K."/>
            <person name="Martijn J."/>
            <person name="Lind A.E."/>
            <person name="van Eijk R."/>
            <person name="Schleper C."/>
            <person name="Guy L."/>
            <person name="Ettema T.J."/>
        </authorList>
    </citation>
    <scope>NUCLEOTIDE SEQUENCE</scope>
</reference>
<evidence type="ECO:0000259" key="3">
    <source>
        <dbReference type="PROSITE" id="PS50163"/>
    </source>
</evidence>
<dbReference type="InterPro" id="IPR030934">
    <property type="entry name" value="Intein_C"/>
</dbReference>
<dbReference type="PROSITE" id="PS50163">
    <property type="entry name" value="RECA_3"/>
    <property type="match status" value="1"/>
</dbReference>
<protein>
    <recommendedName>
        <fullName evidence="3">RecA family profile 2 domain-containing protein</fullName>
    </recommendedName>
</protein>
<evidence type="ECO:0000256" key="1">
    <source>
        <dbReference type="ARBA" id="ARBA00022741"/>
    </source>
</evidence>
<proteinExistence type="predicted"/>
<gene>
    <name evidence="4" type="ORF">LCGC14_2819230</name>
</gene>
<dbReference type="GO" id="GO:0003677">
    <property type="term" value="F:DNA binding"/>
    <property type="evidence" value="ECO:0007669"/>
    <property type="project" value="InterPro"/>
</dbReference>
<evidence type="ECO:0000313" key="4">
    <source>
        <dbReference type="EMBL" id="KKK80864.1"/>
    </source>
</evidence>
<dbReference type="PROSITE" id="PS50818">
    <property type="entry name" value="INTEIN_C_TER"/>
    <property type="match status" value="1"/>
</dbReference>
<dbReference type="EMBL" id="LAZR01053385">
    <property type="protein sequence ID" value="KKK80864.1"/>
    <property type="molecule type" value="Genomic_DNA"/>
</dbReference>
<dbReference type="GO" id="GO:0006259">
    <property type="term" value="P:DNA metabolic process"/>
    <property type="evidence" value="ECO:0007669"/>
    <property type="project" value="InterPro"/>
</dbReference>
<dbReference type="GO" id="GO:0005524">
    <property type="term" value="F:ATP binding"/>
    <property type="evidence" value="ECO:0007669"/>
    <property type="project" value="UniProtKB-KW"/>
</dbReference>
<dbReference type="NCBIfam" id="TIGR01443">
    <property type="entry name" value="intein_Cterm"/>
    <property type="match status" value="1"/>
</dbReference>
<dbReference type="Pfam" id="PF00154">
    <property type="entry name" value="RecA_N"/>
    <property type="match status" value="1"/>
</dbReference>
<keyword evidence="2" id="KW-0067">ATP-binding</keyword>
<name>A0A0F9AR12_9ZZZZ</name>
<dbReference type="SUPFAM" id="SSF55608">
    <property type="entry name" value="Homing endonucleases"/>
    <property type="match status" value="1"/>
</dbReference>
<evidence type="ECO:0000256" key="2">
    <source>
        <dbReference type="ARBA" id="ARBA00022840"/>
    </source>
</evidence>
<dbReference type="InterPro" id="IPR004860">
    <property type="entry name" value="LAGLIDADG_dom"/>
</dbReference>
<dbReference type="InterPro" id="IPR027434">
    <property type="entry name" value="Homing_endonucl"/>
</dbReference>
<feature type="non-terminal residue" evidence="4">
    <location>
        <position position="1"/>
    </location>
</feature>
<dbReference type="InterPro" id="IPR027417">
    <property type="entry name" value="P-loop_NTPase"/>
</dbReference>
<feature type="non-terminal residue" evidence="4">
    <location>
        <position position="404"/>
    </location>
</feature>
<dbReference type="GO" id="GO:0004519">
    <property type="term" value="F:endonuclease activity"/>
    <property type="evidence" value="ECO:0007669"/>
    <property type="project" value="InterPro"/>
</dbReference>
<feature type="domain" description="RecA family profile 2" evidence="3">
    <location>
        <begin position="355"/>
        <end position="404"/>
    </location>
</feature>
<dbReference type="GO" id="GO:0008094">
    <property type="term" value="F:ATP-dependent activity, acting on DNA"/>
    <property type="evidence" value="ECO:0007669"/>
    <property type="project" value="InterPro"/>
</dbReference>
<dbReference type="Pfam" id="PF03161">
    <property type="entry name" value="LAGLIDADG_2"/>
    <property type="match status" value="1"/>
</dbReference>
<sequence>RTHGWLSISSIVKRRLKDDVLSVDLSGALVWRPISGWYRSGLGRRRWIRLSLKYGKLSKLGVRYQAVVTDDHAILTPNGWCAAGELKTDELVVTGEPAPNLAQRELLDGTMLGDASISRRNFSVGHVDKDYVMAKYLAFKSLGAKIHGPYKNKHSTVGARPFWRVDLPSAMWIAVQKKRWYPEGKKRVPRDLKITPMLLAAWYFDDGTGGYGKTSSFATHGFLREDVEWLSAKLKGFGVPNTVVGMEERGCLIRLGHAATRKLMLIISDYAPASMRRKIGARISFRRELWELGEPMAGVQPVIVEESEDKLENAFCIDVKDTQNFVSPTAVLHNCTQFNQDTALIFINQLRNDMGVTFGNPERLPGGKGLKFHVSLMVRTRRGAWLTDADMAEDELPDLDTVLQ</sequence>
<dbReference type="SUPFAM" id="SSF51294">
    <property type="entry name" value="Hedgehog/intein (Hint) domain"/>
    <property type="match status" value="1"/>
</dbReference>
<dbReference type="AlphaFoldDB" id="A0A0F9AR12"/>
<dbReference type="Gene3D" id="2.170.16.10">
    <property type="entry name" value="Hedgehog/Intein (Hint) domain"/>
    <property type="match status" value="1"/>
</dbReference>
<accession>A0A0F9AR12</accession>
<dbReference type="Gene3D" id="3.10.28.10">
    <property type="entry name" value="Homing endonucleases"/>
    <property type="match status" value="1"/>
</dbReference>
<comment type="caution">
    <text evidence="4">The sequence shown here is derived from an EMBL/GenBank/DDBJ whole genome shotgun (WGS) entry which is preliminary data.</text>
</comment>
<organism evidence="4">
    <name type="scientific">marine sediment metagenome</name>
    <dbReference type="NCBI Taxonomy" id="412755"/>
    <lineage>
        <taxon>unclassified sequences</taxon>
        <taxon>metagenomes</taxon>
        <taxon>ecological metagenomes</taxon>
    </lineage>
</organism>
<keyword evidence="1" id="KW-0547">Nucleotide-binding</keyword>